<dbReference type="PANTHER" id="PTHR43527">
    <property type="entry name" value="4-DIPHOSPHOCYTIDYL-2-C-METHYL-D-ERYTHRITOL KINASE, CHLOROPLASTIC"/>
    <property type="match status" value="1"/>
</dbReference>
<sequence length="299" mass="30556">MSITVRAAAKINLHLGVGRAREDGFHPLDTVYQAIGIHDDLTLSGADGLSLVTHVADHIDPAAVPPGDDNIVLRAARLLAEHAGREAAGAFEVRKDIPVAGGMAGGSADAAAALVACDRWWDLRTSDDDLLALAARLGSDIPFSLVGGTARGVGRGELVTPVDDSASWWWVAVPATEGLSTPAVYRHFDALHPDAPEAPASAEPLLAALATGEPLRLARALHNDLQEPAIDLRPELGDLIARGEAEGALRGLVSGSGPTVVFLCDSADGARETAAGLAGAGHDVVLTATGPVAGAHVLA</sequence>
<dbReference type="AlphaFoldDB" id="A0A6J7J0X8"/>
<accession>A0A6J7J0X8</accession>
<dbReference type="PANTHER" id="PTHR43527:SF2">
    <property type="entry name" value="4-DIPHOSPHOCYTIDYL-2-C-METHYL-D-ERYTHRITOL KINASE, CHLOROPLASTIC"/>
    <property type="match status" value="1"/>
</dbReference>
<dbReference type="NCBIfam" id="TIGR00154">
    <property type="entry name" value="ispE"/>
    <property type="match status" value="1"/>
</dbReference>
<evidence type="ECO:0000256" key="5">
    <source>
        <dbReference type="ARBA" id="ARBA00022777"/>
    </source>
</evidence>
<dbReference type="SUPFAM" id="SSF54211">
    <property type="entry name" value="Ribosomal protein S5 domain 2-like"/>
    <property type="match status" value="1"/>
</dbReference>
<evidence type="ECO:0000259" key="9">
    <source>
        <dbReference type="Pfam" id="PF08544"/>
    </source>
</evidence>
<evidence type="ECO:0000259" key="8">
    <source>
        <dbReference type="Pfam" id="PF00288"/>
    </source>
</evidence>
<reference evidence="10" key="1">
    <citation type="submission" date="2020-05" db="EMBL/GenBank/DDBJ databases">
        <authorList>
            <person name="Chiriac C."/>
            <person name="Salcher M."/>
            <person name="Ghai R."/>
            <person name="Kavagutti S V."/>
        </authorList>
    </citation>
    <scope>NUCLEOTIDE SEQUENCE</scope>
</reference>
<dbReference type="InterPro" id="IPR004424">
    <property type="entry name" value="IspE"/>
</dbReference>
<organism evidence="10">
    <name type="scientific">freshwater metagenome</name>
    <dbReference type="NCBI Taxonomy" id="449393"/>
    <lineage>
        <taxon>unclassified sequences</taxon>
        <taxon>metagenomes</taxon>
        <taxon>ecological metagenomes</taxon>
    </lineage>
</organism>
<keyword evidence="4" id="KW-0547">Nucleotide-binding</keyword>
<keyword evidence="5" id="KW-0418">Kinase</keyword>
<dbReference type="InterPro" id="IPR036554">
    <property type="entry name" value="GHMP_kinase_C_sf"/>
</dbReference>
<evidence type="ECO:0000256" key="3">
    <source>
        <dbReference type="ARBA" id="ARBA00022679"/>
    </source>
</evidence>
<dbReference type="InterPro" id="IPR014721">
    <property type="entry name" value="Ribsml_uS5_D2-typ_fold_subgr"/>
</dbReference>
<evidence type="ECO:0000256" key="1">
    <source>
        <dbReference type="ARBA" id="ARBA00009684"/>
    </source>
</evidence>
<dbReference type="NCBIfam" id="NF002870">
    <property type="entry name" value="PRK03188.1"/>
    <property type="match status" value="1"/>
</dbReference>
<dbReference type="InterPro" id="IPR006204">
    <property type="entry name" value="GHMP_kinase_N_dom"/>
</dbReference>
<evidence type="ECO:0000256" key="6">
    <source>
        <dbReference type="ARBA" id="ARBA00022840"/>
    </source>
</evidence>
<dbReference type="EMBL" id="CAFBMW010000011">
    <property type="protein sequence ID" value="CAB4936865.1"/>
    <property type="molecule type" value="Genomic_DNA"/>
</dbReference>
<dbReference type="InterPro" id="IPR020568">
    <property type="entry name" value="Ribosomal_Su5_D2-typ_SF"/>
</dbReference>
<dbReference type="Gene3D" id="3.30.70.890">
    <property type="entry name" value="GHMP kinase, C-terminal domain"/>
    <property type="match status" value="1"/>
</dbReference>
<feature type="domain" description="GHMP kinase N-terminal" evidence="8">
    <location>
        <begin position="70"/>
        <end position="148"/>
    </location>
</feature>
<dbReference type="PIRSF" id="PIRSF010376">
    <property type="entry name" value="IspE"/>
    <property type="match status" value="1"/>
</dbReference>
<evidence type="ECO:0000256" key="4">
    <source>
        <dbReference type="ARBA" id="ARBA00022741"/>
    </source>
</evidence>
<dbReference type="GO" id="GO:0005524">
    <property type="term" value="F:ATP binding"/>
    <property type="evidence" value="ECO:0007669"/>
    <property type="project" value="UniProtKB-KW"/>
</dbReference>
<feature type="domain" description="GHMP kinase C-terminal" evidence="9">
    <location>
        <begin position="206"/>
        <end position="276"/>
    </location>
</feature>
<dbReference type="InterPro" id="IPR013750">
    <property type="entry name" value="GHMP_kinase_C_dom"/>
</dbReference>
<dbReference type="Pfam" id="PF08544">
    <property type="entry name" value="GHMP_kinases_C"/>
    <property type="match status" value="1"/>
</dbReference>
<dbReference type="SUPFAM" id="SSF55060">
    <property type="entry name" value="GHMP Kinase, C-terminal domain"/>
    <property type="match status" value="1"/>
</dbReference>
<dbReference type="HAMAP" id="MF_00061">
    <property type="entry name" value="IspE"/>
    <property type="match status" value="1"/>
</dbReference>
<evidence type="ECO:0000256" key="7">
    <source>
        <dbReference type="ARBA" id="ARBA00032554"/>
    </source>
</evidence>
<keyword evidence="6" id="KW-0067">ATP-binding</keyword>
<comment type="similarity">
    <text evidence="1">Belongs to the GHMP kinase family. IspE subfamily.</text>
</comment>
<evidence type="ECO:0000256" key="2">
    <source>
        <dbReference type="ARBA" id="ARBA00012052"/>
    </source>
</evidence>
<keyword evidence="3" id="KW-0808">Transferase</keyword>
<dbReference type="GO" id="GO:0050515">
    <property type="term" value="F:4-(cytidine 5'-diphospho)-2-C-methyl-D-erythritol kinase activity"/>
    <property type="evidence" value="ECO:0007669"/>
    <property type="project" value="UniProtKB-EC"/>
</dbReference>
<protein>
    <recommendedName>
        <fullName evidence="2">4-(cytidine 5'-diphospho)-2-C-methyl-D-erythritol kinase</fullName>
        <ecNumber evidence="2">2.7.1.148</ecNumber>
    </recommendedName>
    <alternativeName>
        <fullName evidence="7">4-(cytidine-5'-diphospho)-2-C-methyl-D-erythritol kinase</fullName>
    </alternativeName>
</protein>
<gene>
    <name evidence="10" type="ORF">UFOPK3662_01597</name>
</gene>
<dbReference type="EC" id="2.7.1.148" evidence="2"/>
<evidence type="ECO:0000313" key="10">
    <source>
        <dbReference type="EMBL" id="CAB4936865.1"/>
    </source>
</evidence>
<dbReference type="Gene3D" id="3.30.230.10">
    <property type="match status" value="1"/>
</dbReference>
<name>A0A6J7J0X8_9ZZZZ</name>
<proteinExistence type="inferred from homology"/>
<dbReference type="Pfam" id="PF00288">
    <property type="entry name" value="GHMP_kinases_N"/>
    <property type="match status" value="1"/>
</dbReference>
<dbReference type="GO" id="GO:0016114">
    <property type="term" value="P:terpenoid biosynthetic process"/>
    <property type="evidence" value="ECO:0007669"/>
    <property type="project" value="InterPro"/>
</dbReference>